<reference evidence="9 10" key="1">
    <citation type="submission" date="2018-07" db="EMBL/GenBank/DDBJ databases">
        <title>Genomic Encyclopedia of Type Strains, Phase III (KMG-III): the genomes of soil and plant-associated and newly described type strains.</title>
        <authorList>
            <person name="Whitman W."/>
        </authorList>
    </citation>
    <scope>NUCLEOTIDE SEQUENCE [LARGE SCALE GENOMIC DNA]</scope>
    <source>
        <strain evidence="9 10">CECT 8488</strain>
    </source>
</reference>
<evidence type="ECO:0000256" key="3">
    <source>
        <dbReference type="ARBA" id="ARBA00022630"/>
    </source>
</evidence>
<evidence type="ECO:0000256" key="4">
    <source>
        <dbReference type="ARBA" id="ARBA00022827"/>
    </source>
</evidence>
<evidence type="ECO:0000256" key="1">
    <source>
        <dbReference type="ARBA" id="ARBA00001974"/>
    </source>
</evidence>
<name>A0A3D9HRF3_9PROT</name>
<proteinExistence type="inferred from homology"/>
<keyword evidence="10" id="KW-1185">Reference proteome</keyword>
<evidence type="ECO:0000256" key="5">
    <source>
        <dbReference type="PIRSR" id="PIRSR000137-2"/>
    </source>
</evidence>
<dbReference type="PANTHER" id="PTHR11552:SF147">
    <property type="entry name" value="CHOLINE DEHYDROGENASE, MITOCHONDRIAL"/>
    <property type="match status" value="1"/>
</dbReference>
<keyword evidence="4 5" id="KW-0274">FAD</keyword>
<dbReference type="OrthoDB" id="9785276at2"/>
<feature type="domain" description="Glucose-methanol-choline oxidoreductase N-terminal" evidence="7">
    <location>
        <begin position="81"/>
        <end position="104"/>
    </location>
</feature>
<evidence type="ECO:0000313" key="9">
    <source>
        <dbReference type="EMBL" id="RED52087.1"/>
    </source>
</evidence>
<dbReference type="NCBIfam" id="NF002550">
    <property type="entry name" value="PRK02106.1"/>
    <property type="match status" value="1"/>
</dbReference>
<protein>
    <submittedName>
        <fullName evidence="9">Choline dehydrogenase</fullName>
    </submittedName>
</protein>
<dbReference type="SUPFAM" id="SSF51905">
    <property type="entry name" value="FAD/NAD(P)-binding domain"/>
    <property type="match status" value="1"/>
</dbReference>
<dbReference type="PIRSF" id="PIRSF000137">
    <property type="entry name" value="Alcohol_oxidase"/>
    <property type="match status" value="1"/>
</dbReference>
<feature type="binding site" evidence="5">
    <location>
        <position position="83"/>
    </location>
    <ligand>
        <name>FAD</name>
        <dbReference type="ChEBI" id="CHEBI:57692"/>
    </ligand>
</feature>
<dbReference type="InterPro" id="IPR007867">
    <property type="entry name" value="GMC_OxRtase_C"/>
</dbReference>
<evidence type="ECO:0000313" key="10">
    <source>
        <dbReference type="Proteomes" id="UP000256845"/>
    </source>
</evidence>
<dbReference type="RefSeq" id="WP_115935644.1">
    <property type="nucleotide sequence ID" value="NZ_QRDW01000002.1"/>
</dbReference>
<dbReference type="PROSITE" id="PS00623">
    <property type="entry name" value="GMC_OXRED_1"/>
    <property type="match status" value="1"/>
</dbReference>
<dbReference type="PROSITE" id="PS00624">
    <property type="entry name" value="GMC_OXRED_2"/>
    <property type="match status" value="1"/>
</dbReference>
<dbReference type="GO" id="GO:0016614">
    <property type="term" value="F:oxidoreductase activity, acting on CH-OH group of donors"/>
    <property type="evidence" value="ECO:0007669"/>
    <property type="project" value="InterPro"/>
</dbReference>
<dbReference type="Proteomes" id="UP000256845">
    <property type="component" value="Unassembled WGS sequence"/>
</dbReference>
<dbReference type="EMBL" id="QRDW01000002">
    <property type="protein sequence ID" value="RED52087.1"/>
    <property type="molecule type" value="Genomic_DNA"/>
</dbReference>
<dbReference type="SUPFAM" id="SSF54373">
    <property type="entry name" value="FAD-linked reductases, C-terminal domain"/>
    <property type="match status" value="1"/>
</dbReference>
<accession>A0A3D9HRF3</accession>
<dbReference type="Gene3D" id="3.30.560.10">
    <property type="entry name" value="Glucose Oxidase, domain 3"/>
    <property type="match status" value="1"/>
</dbReference>
<evidence type="ECO:0000259" key="7">
    <source>
        <dbReference type="PROSITE" id="PS00623"/>
    </source>
</evidence>
<evidence type="ECO:0000256" key="6">
    <source>
        <dbReference type="RuleBase" id="RU003968"/>
    </source>
</evidence>
<comment type="cofactor">
    <cofactor evidence="1 5">
        <name>FAD</name>
        <dbReference type="ChEBI" id="CHEBI:57692"/>
    </cofactor>
</comment>
<evidence type="ECO:0000259" key="8">
    <source>
        <dbReference type="PROSITE" id="PS00624"/>
    </source>
</evidence>
<feature type="binding site" evidence="5">
    <location>
        <begin position="91"/>
        <end position="94"/>
    </location>
    <ligand>
        <name>FAD</name>
        <dbReference type="ChEBI" id="CHEBI:57692"/>
    </ligand>
</feature>
<feature type="domain" description="Glucose-methanol-choline oxidoreductase N-terminal" evidence="8">
    <location>
        <begin position="254"/>
        <end position="268"/>
    </location>
</feature>
<dbReference type="InterPro" id="IPR012132">
    <property type="entry name" value="GMC_OxRdtase"/>
</dbReference>
<dbReference type="AlphaFoldDB" id="A0A3D9HRF3"/>
<dbReference type="Gene3D" id="3.50.50.60">
    <property type="entry name" value="FAD/NAD(P)-binding domain"/>
    <property type="match status" value="1"/>
</dbReference>
<gene>
    <name evidence="9" type="ORF">DFP90_102105</name>
</gene>
<comment type="similarity">
    <text evidence="2 6">Belongs to the GMC oxidoreductase family.</text>
</comment>
<dbReference type="PANTHER" id="PTHR11552">
    <property type="entry name" value="GLUCOSE-METHANOL-CHOLINE GMC OXIDOREDUCTASE"/>
    <property type="match status" value="1"/>
</dbReference>
<dbReference type="InterPro" id="IPR036188">
    <property type="entry name" value="FAD/NAD-bd_sf"/>
</dbReference>
<organism evidence="9 10">
    <name type="scientific">Aestuariispira insulae</name>
    <dbReference type="NCBI Taxonomy" id="1461337"/>
    <lineage>
        <taxon>Bacteria</taxon>
        <taxon>Pseudomonadati</taxon>
        <taxon>Pseudomonadota</taxon>
        <taxon>Alphaproteobacteria</taxon>
        <taxon>Rhodospirillales</taxon>
        <taxon>Kiloniellaceae</taxon>
        <taxon>Aestuariispira</taxon>
    </lineage>
</organism>
<dbReference type="GO" id="GO:0050660">
    <property type="term" value="F:flavin adenine dinucleotide binding"/>
    <property type="evidence" value="ECO:0007669"/>
    <property type="project" value="InterPro"/>
</dbReference>
<dbReference type="InterPro" id="IPR000172">
    <property type="entry name" value="GMC_OxRdtase_N"/>
</dbReference>
<sequence length="542" mass="59261">MGQFDFVIVGAGSAGCVLASRLSENGKYSVCLLEAGGSDLNFWIQMPIGYGKAFYDKRINWMYQTEPEPNLDNRRSYWPRGKVLGGSSSINAMVFIRGQDRDYDEWRDRGNPGWGYSDLLPYFKKMETAGDGADDWRGGDGPLHVTDPSADTHPICEAFIKAGGALGLRHTPDFNGADQEGVGRYQITAKGGIRMSASRAYLWPAKGRKNLTVIKHARARRILLEGRRAVGIEYDCKGKRQEVRAGREVILSAGAINSPQLLMLSGIGAGAVLKEPGLDVQLDNPAVGQNLQDHLALDYLYKAKVPTLNDQLRPWWGKLMHGIRYVLARRGPLSLSVNQAGGFYRSREGLDRPNQQLFFSPLSYTKAPPGRRPLMNPDPFSGFLLATQPTRPTSRGHLTLASADPDAAPRIYPNYLSTDFDIQEMLEGAAFLRRLAAAPGLADVIEAEMAPGPHIQSEEDLLADIRARSGTVFHPVSTCRMGPADQGNVVDARLRVHGLGSLRVVDASIFPTLIAGNTNAPAIMVGEKGADLVLEDQAECRF</sequence>
<keyword evidence="3 6" id="KW-0285">Flavoprotein</keyword>
<dbReference type="Pfam" id="PF00732">
    <property type="entry name" value="GMC_oxred_N"/>
    <property type="match status" value="1"/>
</dbReference>
<evidence type="ECO:0000256" key="2">
    <source>
        <dbReference type="ARBA" id="ARBA00010790"/>
    </source>
</evidence>
<comment type="caution">
    <text evidence="9">The sequence shown here is derived from an EMBL/GenBank/DDBJ whole genome shotgun (WGS) entry which is preliminary data.</text>
</comment>
<dbReference type="Pfam" id="PF05199">
    <property type="entry name" value="GMC_oxred_C"/>
    <property type="match status" value="1"/>
</dbReference>